<feature type="region of interest" description="Disordered" evidence="1">
    <location>
        <begin position="1"/>
        <end position="23"/>
    </location>
</feature>
<organism evidence="2 3">
    <name type="scientific">Brassica campestris</name>
    <name type="common">Field mustard</name>
    <dbReference type="NCBI Taxonomy" id="3711"/>
    <lineage>
        <taxon>Eukaryota</taxon>
        <taxon>Viridiplantae</taxon>
        <taxon>Streptophyta</taxon>
        <taxon>Embryophyta</taxon>
        <taxon>Tracheophyta</taxon>
        <taxon>Spermatophyta</taxon>
        <taxon>Magnoliopsida</taxon>
        <taxon>eudicotyledons</taxon>
        <taxon>Gunneridae</taxon>
        <taxon>Pentapetalae</taxon>
        <taxon>rosids</taxon>
        <taxon>malvids</taxon>
        <taxon>Brassicales</taxon>
        <taxon>Brassicaceae</taxon>
        <taxon>Brassiceae</taxon>
        <taxon>Brassica</taxon>
    </lineage>
</organism>
<reference evidence="2 3" key="1">
    <citation type="submission" date="2021-07" db="EMBL/GenBank/DDBJ databases">
        <authorList>
            <consortium name="Genoscope - CEA"/>
            <person name="William W."/>
        </authorList>
    </citation>
    <scope>NUCLEOTIDE SEQUENCE [LARGE SCALE GENOMIC DNA]</scope>
</reference>
<accession>A0A8D9H8Z2</accession>
<dbReference type="Gramene" id="A02p42000.2_BraZ1">
    <property type="protein sequence ID" value="A02p42000.2_BraZ1.CDS.1"/>
    <property type="gene ID" value="A02g42000.2_BraZ1"/>
</dbReference>
<dbReference type="EMBL" id="LS974618">
    <property type="protein sequence ID" value="CAG7895248.1"/>
    <property type="molecule type" value="Genomic_DNA"/>
</dbReference>
<name>A0A8D9H8Z2_BRACM</name>
<dbReference type="AlphaFoldDB" id="A0A8D9H8Z2"/>
<evidence type="ECO:0000256" key="1">
    <source>
        <dbReference type="SAM" id="MobiDB-lite"/>
    </source>
</evidence>
<feature type="compositionally biased region" description="Basic and acidic residues" evidence="1">
    <location>
        <begin position="8"/>
        <end position="23"/>
    </location>
</feature>
<evidence type="ECO:0000313" key="2">
    <source>
        <dbReference type="EMBL" id="CAG7895248.1"/>
    </source>
</evidence>
<proteinExistence type="predicted"/>
<gene>
    <name evidence="2" type="ORF">BRAPAZ1V2_A02P42000.2</name>
</gene>
<sequence>MVKGLNRSQEKGRRSPKYTESHKYVQVKDGKPKVCLDAKLSKMNYLCFSILSGYRRMSLDVGYVRARQPLVENRSQRTNSPPPFHVREVVRHLIQQRSLLSPFSVPVYKVSQG</sequence>
<dbReference type="Proteomes" id="UP000694005">
    <property type="component" value="Chromosome A02"/>
</dbReference>
<evidence type="ECO:0000313" key="3">
    <source>
        <dbReference type="Proteomes" id="UP000694005"/>
    </source>
</evidence>
<protein>
    <submittedName>
        <fullName evidence="2">Uncharacterized protein</fullName>
    </submittedName>
</protein>